<comment type="similarity">
    <text evidence="1 2">Belongs to the phospholipid scramblase family.</text>
</comment>
<comment type="function">
    <text evidence="2">May mediate accelerated ATP-independent bidirectional transbilayer migration of phospholipids upon binding calcium ions that results in a loss of phospholipid asymmetry in the plasma membrane.</text>
</comment>
<gene>
    <name evidence="3" type="ORF">MEDL_45194</name>
</gene>
<accession>A0A8S3TLE2</accession>
<dbReference type="InterPro" id="IPR005552">
    <property type="entry name" value="Scramblase"/>
</dbReference>
<dbReference type="Proteomes" id="UP000683360">
    <property type="component" value="Unassembled WGS sequence"/>
</dbReference>
<dbReference type="PANTHER" id="PTHR23248:SF9">
    <property type="entry name" value="PHOSPHOLIPID SCRAMBLASE"/>
    <property type="match status" value="1"/>
</dbReference>
<sequence>MAQVRLHDETVRWMAKLNDLDEIIVKQHLSNFTIKGYKFDICDSQNKKIMEAVEELDDSSCCWRFCCSRTRPLVIRINDSDNRTIMELKRPYRCSGAICGCCQQILSLISPNGLKLGQIKQHSADNLSVTVRDGSGKDVCIFEKDELSNSFTIKTKDKEIGKIQDTSQYFTEENTGAKEFIKENRSGITNEFKLTCMYSMNNEYKQGENKFITFRSTKPRE</sequence>
<dbReference type="PANTHER" id="PTHR23248">
    <property type="entry name" value="PHOSPHOLIPID SCRAMBLASE-RELATED"/>
    <property type="match status" value="1"/>
</dbReference>
<dbReference type="AlphaFoldDB" id="A0A8S3TLE2"/>
<proteinExistence type="inferred from homology"/>
<name>A0A8S3TLE2_MYTED</name>
<evidence type="ECO:0000313" key="3">
    <source>
        <dbReference type="EMBL" id="CAG2232471.1"/>
    </source>
</evidence>
<reference evidence="3" key="1">
    <citation type="submission" date="2021-03" db="EMBL/GenBank/DDBJ databases">
        <authorList>
            <person name="Bekaert M."/>
        </authorList>
    </citation>
    <scope>NUCLEOTIDE SEQUENCE</scope>
</reference>
<comment type="caution">
    <text evidence="3">The sequence shown here is derived from an EMBL/GenBank/DDBJ whole genome shotgun (WGS) entry which is preliminary data.</text>
</comment>
<keyword evidence="2" id="KW-0564">Palmitate</keyword>
<evidence type="ECO:0000256" key="1">
    <source>
        <dbReference type="ARBA" id="ARBA00005350"/>
    </source>
</evidence>
<evidence type="ECO:0000256" key="2">
    <source>
        <dbReference type="RuleBase" id="RU363116"/>
    </source>
</evidence>
<keyword evidence="2" id="KW-0106">Calcium</keyword>
<organism evidence="3 4">
    <name type="scientific">Mytilus edulis</name>
    <name type="common">Blue mussel</name>
    <dbReference type="NCBI Taxonomy" id="6550"/>
    <lineage>
        <taxon>Eukaryota</taxon>
        <taxon>Metazoa</taxon>
        <taxon>Spiralia</taxon>
        <taxon>Lophotrochozoa</taxon>
        <taxon>Mollusca</taxon>
        <taxon>Bivalvia</taxon>
        <taxon>Autobranchia</taxon>
        <taxon>Pteriomorphia</taxon>
        <taxon>Mytilida</taxon>
        <taxon>Mytiloidea</taxon>
        <taxon>Mytilidae</taxon>
        <taxon>Mytilinae</taxon>
        <taxon>Mytilus</taxon>
    </lineage>
</organism>
<evidence type="ECO:0000313" key="4">
    <source>
        <dbReference type="Proteomes" id="UP000683360"/>
    </source>
</evidence>
<comment type="cofactor">
    <cofactor evidence="2">
        <name>Ca(2+)</name>
        <dbReference type="ChEBI" id="CHEBI:29108"/>
    </cofactor>
</comment>
<keyword evidence="2" id="KW-0449">Lipoprotein</keyword>
<dbReference type="GO" id="GO:0005886">
    <property type="term" value="C:plasma membrane"/>
    <property type="evidence" value="ECO:0007669"/>
    <property type="project" value="TreeGrafter"/>
</dbReference>
<protein>
    <recommendedName>
        <fullName evidence="2">Phospholipid scramblase</fullName>
    </recommendedName>
</protein>
<keyword evidence="4" id="KW-1185">Reference proteome</keyword>
<dbReference type="GO" id="GO:0017128">
    <property type="term" value="F:phospholipid scramblase activity"/>
    <property type="evidence" value="ECO:0007669"/>
    <property type="project" value="InterPro"/>
</dbReference>
<dbReference type="EMBL" id="CAJPWZ010002184">
    <property type="protein sequence ID" value="CAG2232471.1"/>
    <property type="molecule type" value="Genomic_DNA"/>
</dbReference>
<dbReference type="Pfam" id="PF03803">
    <property type="entry name" value="Scramblase"/>
    <property type="match status" value="1"/>
</dbReference>
<dbReference type="OrthoDB" id="6155086at2759"/>